<protein>
    <recommendedName>
        <fullName evidence="3">RING-type domain-containing protein</fullName>
    </recommendedName>
</protein>
<feature type="compositionally biased region" description="Polar residues" evidence="2">
    <location>
        <begin position="820"/>
        <end position="835"/>
    </location>
</feature>
<dbReference type="AlphaFoldDB" id="A0A8H2WUH8"/>
<dbReference type="GO" id="GO:0008270">
    <property type="term" value="F:zinc ion binding"/>
    <property type="evidence" value="ECO:0007669"/>
    <property type="project" value="UniProtKB-KW"/>
</dbReference>
<dbReference type="SUPFAM" id="SSF57850">
    <property type="entry name" value="RING/U-box"/>
    <property type="match status" value="1"/>
</dbReference>
<dbReference type="Pfam" id="PF13639">
    <property type="entry name" value="zf-RING_2"/>
    <property type="match status" value="1"/>
</dbReference>
<feature type="compositionally biased region" description="Polar residues" evidence="2">
    <location>
        <begin position="263"/>
        <end position="274"/>
    </location>
</feature>
<dbReference type="EMBL" id="CAJMWX010000125">
    <property type="protein sequence ID" value="CAE6403769.1"/>
    <property type="molecule type" value="Genomic_DNA"/>
</dbReference>
<feature type="compositionally biased region" description="Low complexity" evidence="2">
    <location>
        <begin position="591"/>
        <end position="605"/>
    </location>
</feature>
<feature type="compositionally biased region" description="Polar residues" evidence="2">
    <location>
        <begin position="39"/>
        <end position="58"/>
    </location>
</feature>
<dbReference type="Proteomes" id="UP000663888">
    <property type="component" value="Unassembled WGS sequence"/>
</dbReference>
<feature type="compositionally biased region" description="Polar residues" evidence="2">
    <location>
        <begin position="638"/>
        <end position="647"/>
    </location>
</feature>
<feature type="compositionally biased region" description="Polar residues" evidence="2">
    <location>
        <begin position="670"/>
        <end position="692"/>
    </location>
</feature>
<feature type="domain" description="RING-type" evidence="3">
    <location>
        <begin position="1004"/>
        <end position="1047"/>
    </location>
</feature>
<accession>A0A8H2WUH8</accession>
<organism evidence="4 5">
    <name type="scientific">Rhizoctonia solani</name>
    <dbReference type="NCBI Taxonomy" id="456999"/>
    <lineage>
        <taxon>Eukaryota</taxon>
        <taxon>Fungi</taxon>
        <taxon>Dikarya</taxon>
        <taxon>Basidiomycota</taxon>
        <taxon>Agaricomycotina</taxon>
        <taxon>Agaricomycetes</taxon>
        <taxon>Cantharellales</taxon>
        <taxon>Ceratobasidiaceae</taxon>
        <taxon>Rhizoctonia</taxon>
    </lineage>
</organism>
<reference evidence="4" key="1">
    <citation type="submission" date="2021-01" db="EMBL/GenBank/DDBJ databases">
        <authorList>
            <person name="Kaushik A."/>
        </authorList>
    </citation>
    <scope>NUCLEOTIDE SEQUENCE</scope>
    <source>
        <strain evidence="4">AG4-R118</strain>
    </source>
</reference>
<feature type="region of interest" description="Disordered" evidence="2">
    <location>
        <begin position="577"/>
        <end position="706"/>
    </location>
</feature>
<dbReference type="PANTHER" id="PTHR45676">
    <property type="entry name" value="RING-H2 FINGER PROTEIN ATL51-RELATED"/>
    <property type="match status" value="1"/>
</dbReference>
<dbReference type="InterPro" id="IPR013083">
    <property type="entry name" value="Znf_RING/FYVE/PHD"/>
</dbReference>
<feature type="region of interest" description="Disordered" evidence="2">
    <location>
        <begin position="256"/>
        <end position="373"/>
    </location>
</feature>
<evidence type="ECO:0000256" key="2">
    <source>
        <dbReference type="SAM" id="MobiDB-lite"/>
    </source>
</evidence>
<evidence type="ECO:0000259" key="3">
    <source>
        <dbReference type="PROSITE" id="PS50089"/>
    </source>
</evidence>
<dbReference type="CDD" id="cd16473">
    <property type="entry name" value="RING-H2_RNF103"/>
    <property type="match status" value="1"/>
</dbReference>
<feature type="region of interest" description="Disordered" evidence="2">
    <location>
        <begin position="1"/>
        <end position="237"/>
    </location>
</feature>
<evidence type="ECO:0000313" key="4">
    <source>
        <dbReference type="EMBL" id="CAE6403769.1"/>
    </source>
</evidence>
<keyword evidence="1" id="KW-0862">Zinc</keyword>
<dbReference type="InterPro" id="IPR001841">
    <property type="entry name" value="Znf_RING"/>
</dbReference>
<dbReference type="SMART" id="SM00184">
    <property type="entry name" value="RING"/>
    <property type="match status" value="1"/>
</dbReference>
<evidence type="ECO:0000256" key="1">
    <source>
        <dbReference type="PROSITE-ProRule" id="PRU00175"/>
    </source>
</evidence>
<feature type="compositionally biased region" description="Pro residues" evidence="2">
    <location>
        <begin position="648"/>
        <end position="657"/>
    </location>
</feature>
<dbReference type="Gene3D" id="3.30.40.10">
    <property type="entry name" value="Zinc/RING finger domain, C3HC4 (zinc finger)"/>
    <property type="match status" value="1"/>
</dbReference>
<feature type="compositionally biased region" description="Pro residues" evidence="2">
    <location>
        <begin position="580"/>
        <end position="590"/>
    </location>
</feature>
<keyword evidence="1" id="KW-0479">Metal-binding</keyword>
<name>A0A8H2WUH8_9AGAM</name>
<feature type="compositionally biased region" description="Low complexity" evidence="2">
    <location>
        <begin position="290"/>
        <end position="299"/>
    </location>
</feature>
<gene>
    <name evidence="4" type="ORF">RDB_LOCUS5555</name>
</gene>
<feature type="compositionally biased region" description="Pro residues" evidence="2">
    <location>
        <begin position="332"/>
        <end position="342"/>
    </location>
</feature>
<feature type="region of interest" description="Disordered" evidence="2">
    <location>
        <begin position="813"/>
        <end position="918"/>
    </location>
</feature>
<feature type="region of interest" description="Disordered" evidence="2">
    <location>
        <begin position="447"/>
        <end position="564"/>
    </location>
</feature>
<comment type="caution">
    <text evidence="4">The sequence shown here is derived from an EMBL/GenBank/DDBJ whole genome shotgun (WGS) entry which is preliminary data.</text>
</comment>
<dbReference type="PROSITE" id="PS50089">
    <property type="entry name" value="ZF_RING_2"/>
    <property type="match status" value="1"/>
</dbReference>
<feature type="region of interest" description="Disordered" evidence="2">
    <location>
        <begin position="743"/>
        <end position="770"/>
    </location>
</feature>
<sequence length="1052" mass="112157">MSRPRPPLHGEHIQPLKWPLAQENLQDPYGLLRQPPPEASSSFYSATPNALASTTSLPVPTRSPNRRGRQRGISPSRTQHGEEYDDQPYLTNVVRHHGQVTLVPPVNQGRSRKPRRRRNPEAAASSVSLADTLAGPSSSNGPSRVSAGPRPCSRPRQGSETRAVSSPDVRASPYPDYPPPSFEEVLALDRNNSSSTPTSLPTNEPTRTNGVHSPMFLVSAPPSLSDPAHNPVNNATPWEHDRLLGLSLEERVRREYERKLKQPSGSGSAPASDNTTSLPRPSSPVPVPSSPTATSVTASNFLTPQNLTPSPSGAALPLSTTNSPKASQPRQCPSPPPDPPKSPELTDTPMRRASETPLDPDAGPLVRNFPPESQVSRPVEFELGMDGSSQVSSSEFATLERALPRGTSPSFGVPLTSLLFTTRLRLDSSPERSPVREFHREISPVRGGQLEQEVRTSHVPIESPSRPVPFPRVHSVHQVVPVQEPVPGPSRATPPFRDTSPSRSPVALRSPSPKLQPPITLSAPADPTVPANAAPEPSQTSSSTTGSRRPPPPPPRQRQVGSGVAARISAYESLLANAPKVPPPIPPRPRPLSQAASNNSSVARAVGDRPGVAPTGAAGTSVRTPQTIANPGVDVSDITRNTHIATQSPPPRPPPRPASVHIASQSSSSPFRTASAALQDTPVSSQPQSSHLGSRPLPTPELSRPERPMSMNLQAQIPLSRVDGESIGVSGVLEDMRAITRPTSIARQATTSPAPASPQRQSNDLGSRSLSESAALLPERSVPTSVQAQALVPARIGPDGKLEIIPDAEVIWLDKPDGGTSETQSRPSGSKTFSEGPNLAGLPTENMAGPSNRGSEVNPFEDSFLNPPIAAPPMSRQSSTTSSVFQPPSPIQSHPSVQDPGPSTSMPSGTDSAVVSPPHLADDFEYTDLDLLISRLEENEASRQGANYEQLLTVGEVLGPAHPPAPRPDFDLNVGLIEIQRRRVMKDGRVKLKLSLMGVGVDKCGICLTQFKNNESAVLLPCLHSFHTNCIMSWFVRQDVPACPHCRAPVTQ</sequence>
<dbReference type="PANTHER" id="PTHR45676:SF41">
    <property type="entry name" value="RING-H2 FINGER PROTEIN ATL66"/>
    <property type="match status" value="1"/>
</dbReference>
<feature type="compositionally biased region" description="Low complexity" evidence="2">
    <location>
        <begin position="537"/>
        <end position="548"/>
    </location>
</feature>
<keyword evidence="1" id="KW-0863">Zinc-finger</keyword>
<feature type="compositionally biased region" description="Polar residues" evidence="2">
    <location>
        <begin position="875"/>
        <end position="913"/>
    </location>
</feature>
<evidence type="ECO:0000313" key="5">
    <source>
        <dbReference type="Proteomes" id="UP000663888"/>
    </source>
</evidence>
<feature type="compositionally biased region" description="Low complexity" evidence="2">
    <location>
        <begin position="471"/>
        <end position="485"/>
    </location>
</feature>
<proteinExistence type="predicted"/>
<feature type="compositionally biased region" description="Low complexity" evidence="2">
    <location>
        <begin position="191"/>
        <end position="206"/>
    </location>
</feature>
<feature type="compositionally biased region" description="Polar residues" evidence="2">
    <location>
        <begin position="300"/>
        <end position="311"/>
    </location>
</feature>